<keyword evidence="2" id="KW-1185">Reference proteome</keyword>
<accession>A0A853DK56</accession>
<dbReference type="RefSeq" id="WP_281373884.1">
    <property type="nucleotide sequence ID" value="NZ_JACCFW010000001.1"/>
</dbReference>
<dbReference type="AlphaFoldDB" id="A0A853DK56"/>
<sequence>MSRRTDRPPTLKEWVTAVASAAMGMFTADRILILTSKEEL</sequence>
<evidence type="ECO:0000313" key="1">
    <source>
        <dbReference type="EMBL" id="NYJ75090.1"/>
    </source>
</evidence>
<comment type="caution">
    <text evidence="1">The sequence shown here is derived from an EMBL/GenBank/DDBJ whole genome shotgun (WGS) entry which is preliminary data.</text>
</comment>
<reference evidence="1 2" key="1">
    <citation type="submission" date="2020-07" db="EMBL/GenBank/DDBJ databases">
        <title>Sequencing the genomes of 1000 actinobacteria strains.</title>
        <authorList>
            <person name="Klenk H.-P."/>
        </authorList>
    </citation>
    <scope>NUCLEOTIDE SEQUENCE [LARGE SCALE GENOMIC DNA]</scope>
    <source>
        <strain evidence="1 2">DSM 29531</strain>
    </source>
</reference>
<evidence type="ECO:0000313" key="2">
    <source>
        <dbReference type="Proteomes" id="UP000571817"/>
    </source>
</evidence>
<dbReference type="Proteomes" id="UP000571817">
    <property type="component" value="Unassembled WGS sequence"/>
</dbReference>
<proteinExistence type="predicted"/>
<name>A0A853DK56_9MICO</name>
<protein>
    <submittedName>
        <fullName evidence="1">Uncharacterized protein</fullName>
    </submittedName>
</protein>
<organism evidence="1 2">
    <name type="scientific">Allobranchiibius huperziae</name>
    <dbReference type="NCBI Taxonomy" id="1874116"/>
    <lineage>
        <taxon>Bacteria</taxon>
        <taxon>Bacillati</taxon>
        <taxon>Actinomycetota</taxon>
        <taxon>Actinomycetes</taxon>
        <taxon>Micrococcales</taxon>
        <taxon>Dermacoccaceae</taxon>
        <taxon>Allobranchiibius</taxon>
    </lineage>
</organism>
<gene>
    <name evidence="1" type="ORF">HNR15_002053</name>
</gene>
<dbReference type="EMBL" id="JACCFW010000001">
    <property type="protein sequence ID" value="NYJ75090.1"/>
    <property type="molecule type" value="Genomic_DNA"/>
</dbReference>